<dbReference type="AlphaFoldDB" id="A0A3E1EZ80"/>
<organism evidence="1 2">
    <name type="scientific">Brumimicrobium aurantiacum</name>
    <dbReference type="NCBI Taxonomy" id="1737063"/>
    <lineage>
        <taxon>Bacteria</taxon>
        <taxon>Pseudomonadati</taxon>
        <taxon>Bacteroidota</taxon>
        <taxon>Flavobacteriia</taxon>
        <taxon>Flavobacteriales</taxon>
        <taxon>Crocinitomicaceae</taxon>
        <taxon>Brumimicrobium</taxon>
    </lineage>
</organism>
<keyword evidence="2" id="KW-1185">Reference proteome</keyword>
<protein>
    <submittedName>
        <fullName evidence="1">Uncharacterized protein</fullName>
    </submittedName>
</protein>
<evidence type="ECO:0000313" key="1">
    <source>
        <dbReference type="EMBL" id="RFC54872.1"/>
    </source>
</evidence>
<accession>A0A3E1EZ80</accession>
<name>A0A3E1EZ80_9FLAO</name>
<proteinExistence type="predicted"/>
<dbReference type="Proteomes" id="UP000257127">
    <property type="component" value="Unassembled WGS sequence"/>
</dbReference>
<reference evidence="1 2" key="1">
    <citation type="submission" date="2018-08" db="EMBL/GenBank/DDBJ databases">
        <title>The draft genome squence of Brumimicrobium sp. N62.</title>
        <authorList>
            <person name="Du Z.-J."/>
            <person name="Luo H.-R."/>
        </authorList>
    </citation>
    <scope>NUCLEOTIDE SEQUENCE [LARGE SCALE GENOMIC DNA]</scope>
    <source>
        <strain evidence="1 2">N62</strain>
    </source>
</reference>
<dbReference type="OrthoDB" id="9837081at2"/>
<dbReference type="RefSeq" id="WP_116879851.1">
    <property type="nucleotide sequence ID" value="NZ_QURB01000002.1"/>
</dbReference>
<gene>
    <name evidence="1" type="ORF">DXU93_03360</name>
</gene>
<evidence type="ECO:0000313" key="2">
    <source>
        <dbReference type="Proteomes" id="UP000257127"/>
    </source>
</evidence>
<dbReference type="EMBL" id="QURB01000002">
    <property type="protein sequence ID" value="RFC54872.1"/>
    <property type="molecule type" value="Genomic_DNA"/>
</dbReference>
<comment type="caution">
    <text evidence="1">The sequence shown here is derived from an EMBL/GenBank/DDBJ whole genome shotgun (WGS) entry which is preliminary data.</text>
</comment>
<sequence length="100" mass="11964">MQEINKIALHSEQLIFDINYKVQDLNLALLQLTVEVEDIEKKDFLRKEIIEAINQLLKFQNYIDKKRISLVKVYNLFEMKKVDIKQTRILQKPTKALYNV</sequence>